<protein>
    <submittedName>
        <fullName evidence="1">Uncharacterized protein</fullName>
    </submittedName>
</protein>
<reference evidence="1" key="1">
    <citation type="journal article" date="2022" name="Int. J. Mol. Sci.">
        <title>Draft Genome of Tanacetum Coccineum: Genomic Comparison of Closely Related Tanacetum-Family Plants.</title>
        <authorList>
            <person name="Yamashiro T."/>
            <person name="Shiraishi A."/>
            <person name="Nakayama K."/>
            <person name="Satake H."/>
        </authorList>
    </citation>
    <scope>NUCLEOTIDE SEQUENCE</scope>
</reference>
<dbReference type="Proteomes" id="UP001151760">
    <property type="component" value="Unassembled WGS sequence"/>
</dbReference>
<name>A0ABQ5I816_9ASTR</name>
<reference evidence="1" key="2">
    <citation type="submission" date="2022-01" db="EMBL/GenBank/DDBJ databases">
        <authorList>
            <person name="Yamashiro T."/>
            <person name="Shiraishi A."/>
            <person name="Satake H."/>
            <person name="Nakayama K."/>
        </authorList>
    </citation>
    <scope>NUCLEOTIDE SEQUENCE</scope>
</reference>
<dbReference type="EMBL" id="BQNB010020466">
    <property type="protein sequence ID" value="GJT96279.1"/>
    <property type="molecule type" value="Genomic_DNA"/>
</dbReference>
<comment type="caution">
    <text evidence="1">The sequence shown here is derived from an EMBL/GenBank/DDBJ whole genome shotgun (WGS) entry which is preliminary data.</text>
</comment>
<evidence type="ECO:0000313" key="2">
    <source>
        <dbReference type="Proteomes" id="UP001151760"/>
    </source>
</evidence>
<organism evidence="1 2">
    <name type="scientific">Tanacetum coccineum</name>
    <dbReference type="NCBI Taxonomy" id="301880"/>
    <lineage>
        <taxon>Eukaryota</taxon>
        <taxon>Viridiplantae</taxon>
        <taxon>Streptophyta</taxon>
        <taxon>Embryophyta</taxon>
        <taxon>Tracheophyta</taxon>
        <taxon>Spermatophyta</taxon>
        <taxon>Magnoliopsida</taxon>
        <taxon>eudicotyledons</taxon>
        <taxon>Gunneridae</taxon>
        <taxon>Pentapetalae</taxon>
        <taxon>asterids</taxon>
        <taxon>campanulids</taxon>
        <taxon>Asterales</taxon>
        <taxon>Asteraceae</taxon>
        <taxon>Asteroideae</taxon>
        <taxon>Anthemideae</taxon>
        <taxon>Anthemidinae</taxon>
        <taxon>Tanacetum</taxon>
    </lineage>
</organism>
<accession>A0ABQ5I816</accession>
<keyword evidence="2" id="KW-1185">Reference proteome</keyword>
<proteinExistence type="predicted"/>
<sequence length="154" mass="17200">MGLGSFDATATFVATIHGMRQQRRVRGDGLRLTGWDTFLALDIIYQMRLLKSSKCVPRLMVVSIVIGCDDFKCVQKRCDCPLLGVATYYSDNEYECFRHFFEPDDHLKVTNVGTCIGEAALSYACSHSRILAWQRNSTFAAMVGVAFDITIVIG</sequence>
<evidence type="ECO:0000313" key="1">
    <source>
        <dbReference type="EMBL" id="GJT96279.1"/>
    </source>
</evidence>
<gene>
    <name evidence="1" type="ORF">Tco_1091797</name>
</gene>